<dbReference type="Proteomes" id="UP000030134">
    <property type="component" value="Unassembled WGS sequence"/>
</dbReference>
<gene>
    <name evidence="1" type="ORF">HQ36_04865</name>
</gene>
<organism evidence="1 2">
    <name type="scientific">Porphyromonas gingivicanis</name>
    <dbReference type="NCBI Taxonomy" id="266762"/>
    <lineage>
        <taxon>Bacteria</taxon>
        <taxon>Pseudomonadati</taxon>
        <taxon>Bacteroidota</taxon>
        <taxon>Bacteroidia</taxon>
        <taxon>Bacteroidales</taxon>
        <taxon>Porphyromonadaceae</taxon>
        <taxon>Porphyromonas</taxon>
    </lineage>
</organism>
<dbReference type="AlphaFoldDB" id="A0A0A2GCR7"/>
<evidence type="ECO:0000313" key="2">
    <source>
        <dbReference type="Proteomes" id="UP000030134"/>
    </source>
</evidence>
<evidence type="ECO:0008006" key="3">
    <source>
        <dbReference type="Google" id="ProtNLM"/>
    </source>
</evidence>
<dbReference type="EMBL" id="JQZW01000008">
    <property type="protein sequence ID" value="KGN98234.1"/>
    <property type="molecule type" value="Genomic_DNA"/>
</dbReference>
<accession>A0A0A2GCR7</accession>
<evidence type="ECO:0000313" key="1">
    <source>
        <dbReference type="EMBL" id="KGN98234.1"/>
    </source>
</evidence>
<keyword evidence="2" id="KW-1185">Reference proteome</keyword>
<reference evidence="1 2" key="1">
    <citation type="submission" date="2014-08" db="EMBL/GenBank/DDBJ databases">
        <title>Porphyromonas gingivicanis strain:COT-022_OH1391 Genome sequencing.</title>
        <authorList>
            <person name="Wallis C."/>
            <person name="Deusch O."/>
            <person name="O'Flynn C."/>
            <person name="Davis I."/>
            <person name="Jospin G."/>
            <person name="Darling A.E."/>
            <person name="Coil D.A."/>
            <person name="Alexiev A."/>
            <person name="Horsfall A."/>
            <person name="Kirkwood N."/>
            <person name="Harris S."/>
            <person name="Eisen J.A."/>
        </authorList>
    </citation>
    <scope>NUCLEOTIDE SEQUENCE [LARGE SCALE GENOMIC DNA]</scope>
    <source>
        <strain evidence="2">COT-022 OH1391</strain>
    </source>
</reference>
<dbReference type="PROSITE" id="PS51257">
    <property type="entry name" value="PROKAR_LIPOPROTEIN"/>
    <property type="match status" value="1"/>
</dbReference>
<sequence>MKNVYYAILKFTTIALAVCCTLTSCQMGRIEIKRYRDRPKDPALIGEWLYLGVFDEIKSNPDFVENNRNDVNFLAGIVYHSNGDLQVIRLHYYEDSSEPRLVREAPNHAFYTKDGVIYYIETHPKRGDYPNCTEETYIIKGNLLCTDPIDGQWKPQYERKTVTVDLFPSRVVE</sequence>
<protein>
    <recommendedName>
        <fullName evidence="3">Lipoprotein</fullName>
    </recommendedName>
</protein>
<comment type="caution">
    <text evidence="1">The sequence shown here is derived from an EMBL/GenBank/DDBJ whole genome shotgun (WGS) entry which is preliminary data.</text>
</comment>
<name>A0A0A2GCR7_9PORP</name>
<proteinExistence type="predicted"/>